<dbReference type="GO" id="GO:0005886">
    <property type="term" value="C:plasma membrane"/>
    <property type="evidence" value="ECO:0007669"/>
    <property type="project" value="TreeGrafter"/>
</dbReference>
<reference evidence="9" key="1">
    <citation type="journal article" date="2014" name="Int. J. Syst. Evol. Microbiol.">
        <title>Complete genome sequence of Corynebacterium casei LMG S-19264T (=DSM 44701T), isolated from a smear-ripened cheese.</title>
        <authorList>
            <consortium name="US DOE Joint Genome Institute (JGI-PGF)"/>
            <person name="Walter F."/>
            <person name="Albersmeier A."/>
            <person name="Kalinowski J."/>
            <person name="Ruckert C."/>
        </authorList>
    </citation>
    <scope>NUCLEOTIDE SEQUENCE</scope>
    <source>
        <strain evidence="9">JCM 3090</strain>
    </source>
</reference>
<evidence type="ECO:0000256" key="2">
    <source>
        <dbReference type="ARBA" id="ARBA00012438"/>
    </source>
</evidence>
<sequence>MAVGNRSIRSKITALVLTPLVAVMMLWGFALTLTAGPAINLLHFRTVARTVAQPAEVLVTELQRERQVSLIFLAGQRPLAALDRQRRQTDEAVAAFRRLSALPGARDAMNPQARHRADELFRSVAGLPASRTRIDRRETDRVGALRGYTAVIDTAFRLMPALTDVSDDELARQMRTLTDLARARELLAQEDALVSGALVAGRFVDGEASTVSQLVGLRRLLYTDAVAALPETGRAAYRTLQALPQFEALLTMEDLLVDRGRTGDAPPVDGRQWAANYRAVADAARDFEVGRARAVAAAAEPVATDIVLRLAIAGLLGLLAVVATLLISVRIGRSLVNRLGRLRHAALELAEERLPDVVARLRRGEAVDVDAESPPLGDGADEIGELGHAFGEVQRTAVRAAVDEAAYRKGTADVFLNIARRSQTLLYRQLALLDRMERETTEPAALADLFRVDHLATRLRRHAEDLVILAGAPPGRGWRDPVPLVDVLRGAVSEVEDYARVDVRAVPPAAVVGRAVSDVIHLLAELVENATVFSPPQSRVLISAQAVPAGIAVEIEDRGLGMPAEALAEWNRQLAAPPAFDPAASARLGLYVVARLAVRHAIPAQLRPSPYGGVTAVVLLPAALVVTDEAGLAAAHRSAGRRPGRLRAVPPAAEPAPAGRPAGARRRSDRDLPAVADGRAATAWAPPPGAARPRTVAHVGAGAVGPPVTPGADRARSIPAPRPPTDPPPVPRVTAAGGDPPSGSDDGGDPGLSLDGLPRRIRQASLAPQLRGAGADPAPAAPAAPAAPPADGRPPAEIRRMMSELQAQTRRGRAEGSTGAARAATVAARPDDTHDGPPSASGVEGSG</sequence>
<evidence type="ECO:0000313" key="10">
    <source>
        <dbReference type="Proteomes" id="UP000649739"/>
    </source>
</evidence>
<organism evidence="9 10">
    <name type="scientific">Pilimelia anulata</name>
    <dbReference type="NCBI Taxonomy" id="53371"/>
    <lineage>
        <taxon>Bacteria</taxon>
        <taxon>Bacillati</taxon>
        <taxon>Actinomycetota</taxon>
        <taxon>Actinomycetes</taxon>
        <taxon>Micromonosporales</taxon>
        <taxon>Micromonosporaceae</taxon>
        <taxon>Pilimelia</taxon>
    </lineage>
</organism>
<dbReference type="InterPro" id="IPR013587">
    <property type="entry name" value="Nitrate/nitrite_sensing"/>
</dbReference>
<feature type="compositionally biased region" description="Low complexity" evidence="6">
    <location>
        <begin position="700"/>
        <end position="712"/>
    </location>
</feature>
<dbReference type="Pfam" id="PF08376">
    <property type="entry name" value="NIT"/>
    <property type="match status" value="1"/>
</dbReference>
<dbReference type="Gene3D" id="6.10.340.10">
    <property type="match status" value="1"/>
</dbReference>
<dbReference type="RefSeq" id="WP_189170151.1">
    <property type="nucleotide sequence ID" value="NZ_BMQB01000004.1"/>
</dbReference>
<evidence type="ECO:0000256" key="3">
    <source>
        <dbReference type="ARBA" id="ARBA00022553"/>
    </source>
</evidence>
<dbReference type="InterPro" id="IPR036890">
    <property type="entry name" value="HATPase_C_sf"/>
</dbReference>
<comment type="catalytic activity">
    <reaction evidence="1">
        <text>ATP + protein L-histidine = ADP + protein N-phospho-L-histidine.</text>
        <dbReference type="EC" id="2.7.13.3"/>
    </reaction>
</comment>
<dbReference type="PROSITE" id="PS50906">
    <property type="entry name" value="NIT"/>
    <property type="match status" value="1"/>
</dbReference>
<feature type="compositionally biased region" description="Pro residues" evidence="6">
    <location>
        <begin position="720"/>
        <end position="731"/>
    </location>
</feature>
<reference evidence="9" key="2">
    <citation type="submission" date="2020-09" db="EMBL/GenBank/DDBJ databases">
        <authorList>
            <person name="Sun Q."/>
            <person name="Ohkuma M."/>
        </authorList>
    </citation>
    <scope>NUCLEOTIDE SEQUENCE</scope>
    <source>
        <strain evidence="9">JCM 3090</strain>
    </source>
</reference>
<evidence type="ECO:0000256" key="7">
    <source>
        <dbReference type="SAM" id="Phobius"/>
    </source>
</evidence>
<dbReference type="PANTHER" id="PTHR45436:SF5">
    <property type="entry name" value="SENSOR HISTIDINE KINASE TRCS"/>
    <property type="match status" value="1"/>
</dbReference>
<keyword evidence="4" id="KW-0808">Transferase</keyword>
<evidence type="ECO:0000256" key="4">
    <source>
        <dbReference type="ARBA" id="ARBA00022679"/>
    </source>
</evidence>
<dbReference type="SMART" id="SM00387">
    <property type="entry name" value="HATPase_c"/>
    <property type="match status" value="1"/>
</dbReference>
<evidence type="ECO:0000313" key="9">
    <source>
        <dbReference type="EMBL" id="GGJ93267.1"/>
    </source>
</evidence>
<dbReference type="Proteomes" id="UP000649739">
    <property type="component" value="Unassembled WGS sequence"/>
</dbReference>
<comment type="caution">
    <text evidence="9">The sequence shown here is derived from an EMBL/GenBank/DDBJ whole genome shotgun (WGS) entry which is preliminary data.</text>
</comment>
<dbReference type="PANTHER" id="PTHR45436">
    <property type="entry name" value="SENSOR HISTIDINE KINASE YKOH"/>
    <property type="match status" value="1"/>
</dbReference>
<feature type="region of interest" description="Disordered" evidence="6">
    <location>
        <begin position="636"/>
        <end position="672"/>
    </location>
</feature>
<dbReference type="SUPFAM" id="SSF55874">
    <property type="entry name" value="ATPase domain of HSP90 chaperone/DNA topoisomerase II/histidine kinase"/>
    <property type="match status" value="1"/>
</dbReference>
<dbReference type="Gene3D" id="3.30.565.10">
    <property type="entry name" value="Histidine kinase-like ATPase, C-terminal domain"/>
    <property type="match status" value="1"/>
</dbReference>
<dbReference type="GO" id="GO:0004673">
    <property type="term" value="F:protein histidine kinase activity"/>
    <property type="evidence" value="ECO:0007669"/>
    <property type="project" value="UniProtKB-EC"/>
</dbReference>
<feature type="compositionally biased region" description="Pro residues" evidence="6">
    <location>
        <begin position="779"/>
        <end position="792"/>
    </location>
</feature>
<dbReference type="GO" id="GO:0000160">
    <property type="term" value="P:phosphorelay signal transduction system"/>
    <property type="evidence" value="ECO:0007669"/>
    <property type="project" value="TreeGrafter"/>
</dbReference>
<feature type="region of interest" description="Disordered" evidence="6">
    <location>
        <begin position="700"/>
        <end position="847"/>
    </location>
</feature>
<protein>
    <recommendedName>
        <fullName evidence="2">histidine kinase</fullName>
        <ecNumber evidence="2">2.7.13.3</ecNumber>
    </recommendedName>
</protein>
<dbReference type="AlphaFoldDB" id="A0A8J3B8K9"/>
<feature type="compositionally biased region" description="Low complexity" evidence="6">
    <location>
        <begin position="647"/>
        <end position="662"/>
    </location>
</feature>
<evidence type="ECO:0000256" key="6">
    <source>
        <dbReference type="SAM" id="MobiDB-lite"/>
    </source>
</evidence>
<keyword evidence="7" id="KW-1133">Transmembrane helix</keyword>
<keyword evidence="7" id="KW-0472">Membrane</keyword>
<proteinExistence type="predicted"/>
<keyword evidence="3" id="KW-0597">Phosphoprotein</keyword>
<evidence type="ECO:0000259" key="8">
    <source>
        <dbReference type="PROSITE" id="PS50906"/>
    </source>
</evidence>
<dbReference type="InterPro" id="IPR010910">
    <property type="entry name" value="Nitrate/nitrite_sensing_bac"/>
</dbReference>
<feature type="compositionally biased region" description="Low complexity" evidence="6">
    <location>
        <begin position="732"/>
        <end position="744"/>
    </location>
</feature>
<feature type="transmembrane region" description="Helical" evidence="7">
    <location>
        <begin position="12"/>
        <end position="33"/>
    </location>
</feature>
<dbReference type="InterPro" id="IPR050428">
    <property type="entry name" value="TCS_sensor_his_kinase"/>
</dbReference>
<name>A0A8J3B8K9_9ACTN</name>
<dbReference type="EC" id="2.7.13.3" evidence="2"/>
<feature type="domain" description="NIT" evidence="8">
    <location>
        <begin position="53"/>
        <end position="302"/>
    </location>
</feature>
<keyword evidence="5" id="KW-0418">Kinase</keyword>
<accession>A0A8J3B8K9</accession>
<gene>
    <name evidence="9" type="ORF">GCM10010123_23900</name>
</gene>
<evidence type="ECO:0000256" key="1">
    <source>
        <dbReference type="ARBA" id="ARBA00000085"/>
    </source>
</evidence>
<keyword evidence="7" id="KW-0812">Transmembrane</keyword>
<dbReference type="EMBL" id="BMQB01000004">
    <property type="protein sequence ID" value="GGJ93267.1"/>
    <property type="molecule type" value="Genomic_DNA"/>
</dbReference>
<evidence type="ECO:0000256" key="5">
    <source>
        <dbReference type="ARBA" id="ARBA00022777"/>
    </source>
</evidence>
<dbReference type="Pfam" id="PF02518">
    <property type="entry name" value="HATPase_c"/>
    <property type="match status" value="1"/>
</dbReference>
<dbReference type="InterPro" id="IPR003594">
    <property type="entry name" value="HATPase_dom"/>
</dbReference>
<keyword evidence="10" id="KW-1185">Reference proteome</keyword>